<dbReference type="SMART" id="SM01155">
    <property type="entry name" value="DUF1713"/>
    <property type="match status" value="1"/>
</dbReference>
<evidence type="ECO:0000313" key="8">
    <source>
        <dbReference type="Proteomes" id="UP001498421"/>
    </source>
</evidence>
<dbReference type="PANTHER" id="PTHR32035">
    <property type="entry name" value="AURORA KINASE A-INTERACTING PROTEIN"/>
    <property type="match status" value="1"/>
</dbReference>
<feature type="region of interest" description="Disordered" evidence="5">
    <location>
        <begin position="35"/>
        <end position="111"/>
    </location>
</feature>
<evidence type="ECO:0000256" key="3">
    <source>
        <dbReference type="ARBA" id="ARBA00035647"/>
    </source>
</evidence>
<dbReference type="InterPro" id="IPR013177">
    <property type="entry name" value="Ribosomal_mS38_C"/>
</dbReference>
<gene>
    <name evidence="7" type="ORF">QQZ08_003169</name>
</gene>
<feature type="compositionally biased region" description="Low complexity" evidence="5">
    <location>
        <begin position="47"/>
        <end position="57"/>
    </location>
</feature>
<dbReference type="EMBL" id="JAZAVK010000021">
    <property type="protein sequence ID" value="KAK7430195.1"/>
    <property type="molecule type" value="Genomic_DNA"/>
</dbReference>
<dbReference type="Proteomes" id="UP001498421">
    <property type="component" value="Unassembled WGS sequence"/>
</dbReference>
<sequence>MLPPSVRRVFSSAVSSAPQTSVLSSLASTAPKTIPIFLRGHQRRCSSSKPSRPDSGSNEIAAGQSVPASSTSTRGDGKAGGEKRKRKNKDASERTASMKKLPSVPNTHHMSQESLGLSSFFSLHRPISITQTMPRTVSDEHFASIFASRTKANRMTDTVNTISDTIDQLDGPMAQMTIGGQQESQGMEAMHKVDIKNADGSESSMYLQIDTMSGEFLPFRPPPLPQPQAAGEANRAVTRAEAVEDIPQHRVYKALFTIEESTDPDGQIRIMAHSPQIIQDPQPRSFLERLALRQLKFDEAQGARRDMHAISVKRQRKLKMKKKKYKKLMKRTRNLRRKLDRT</sequence>
<dbReference type="Pfam" id="PF08213">
    <property type="entry name" value="COX24_C"/>
    <property type="match status" value="1"/>
</dbReference>
<accession>A0ABR1I9P2</accession>
<evidence type="ECO:0000256" key="2">
    <source>
        <dbReference type="ARBA" id="ARBA00023128"/>
    </source>
</evidence>
<comment type="subcellular location">
    <subcellularLocation>
        <location evidence="1">Mitochondrion</location>
    </subcellularLocation>
</comment>
<evidence type="ECO:0000259" key="6">
    <source>
        <dbReference type="SMART" id="SM01155"/>
    </source>
</evidence>
<feature type="domain" description="Ribosomal protein mS38 C-terminal" evidence="6">
    <location>
        <begin position="308"/>
        <end position="341"/>
    </location>
</feature>
<evidence type="ECO:0000313" key="7">
    <source>
        <dbReference type="EMBL" id="KAK7430195.1"/>
    </source>
</evidence>
<comment type="caution">
    <text evidence="7">The sequence shown here is derived from an EMBL/GenBank/DDBJ whole genome shotgun (WGS) entry which is preliminary data.</text>
</comment>
<evidence type="ECO:0000256" key="4">
    <source>
        <dbReference type="ARBA" id="ARBA00035682"/>
    </source>
</evidence>
<reference evidence="7 8" key="1">
    <citation type="journal article" date="2025" name="Microbiol. Resour. Announc.">
        <title>Draft genome sequences for Neonectria magnoliae and Neonectria punicea, canker pathogens of Liriodendron tulipifera and Acer saccharum in West Virginia.</title>
        <authorList>
            <person name="Petronek H.M."/>
            <person name="Kasson M.T."/>
            <person name="Metheny A.M."/>
            <person name="Stauder C.M."/>
            <person name="Lovett B."/>
            <person name="Lynch S.C."/>
            <person name="Garnas J.R."/>
            <person name="Kasson L.R."/>
            <person name="Stajich J.E."/>
        </authorList>
    </citation>
    <scope>NUCLEOTIDE SEQUENCE [LARGE SCALE GENOMIC DNA]</scope>
    <source>
        <strain evidence="7 8">NRRL 64651</strain>
    </source>
</reference>
<keyword evidence="8" id="KW-1185">Reference proteome</keyword>
<comment type="similarity">
    <text evidence="3">Belongs to the mitochondrion-specific ribosomal protein mS38 family.</text>
</comment>
<evidence type="ECO:0000256" key="5">
    <source>
        <dbReference type="SAM" id="MobiDB-lite"/>
    </source>
</evidence>
<evidence type="ECO:0000256" key="1">
    <source>
        <dbReference type="ARBA" id="ARBA00004173"/>
    </source>
</evidence>
<proteinExistence type="inferred from homology"/>
<dbReference type="PANTHER" id="PTHR32035:SF3">
    <property type="entry name" value="SMALL RIBOSOMAL SUBUNIT PROTEIN MS38"/>
    <property type="match status" value="1"/>
</dbReference>
<organism evidence="7 8">
    <name type="scientific">Neonectria magnoliae</name>
    <dbReference type="NCBI Taxonomy" id="2732573"/>
    <lineage>
        <taxon>Eukaryota</taxon>
        <taxon>Fungi</taxon>
        <taxon>Dikarya</taxon>
        <taxon>Ascomycota</taxon>
        <taxon>Pezizomycotina</taxon>
        <taxon>Sordariomycetes</taxon>
        <taxon>Hypocreomycetidae</taxon>
        <taxon>Hypocreales</taxon>
        <taxon>Nectriaceae</taxon>
        <taxon>Neonectria</taxon>
    </lineage>
</organism>
<keyword evidence="2" id="KW-0496">Mitochondrion</keyword>
<protein>
    <recommendedName>
        <fullName evidence="4">Small ribosomal subunit protein mS38</fullName>
    </recommendedName>
</protein>
<name>A0ABR1I9P2_9HYPO</name>